<evidence type="ECO:0000313" key="10">
    <source>
        <dbReference type="Proteomes" id="UP000316855"/>
    </source>
</evidence>
<dbReference type="Proteomes" id="UP000316855">
    <property type="component" value="Chromosome"/>
</dbReference>
<feature type="transmembrane region" description="Helical" evidence="7">
    <location>
        <begin position="25"/>
        <end position="46"/>
    </location>
</feature>
<dbReference type="Gene3D" id="1.20.1250.20">
    <property type="entry name" value="MFS general substrate transporter like domains"/>
    <property type="match status" value="2"/>
</dbReference>
<evidence type="ECO:0000256" key="5">
    <source>
        <dbReference type="ARBA" id="ARBA00023063"/>
    </source>
</evidence>
<dbReference type="SUPFAM" id="SSF103473">
    <property type="entry name" value="MFS general substrate transporter"/>
    <property type="match status" value="1"/>
</dbReference>
<evidence type="ECO:0000256" key="7">
    <source>
        <dbReference type="SAM" id="Phobius"/>
    </source>
</evidence>
<name>A0A517V7G9_9PLAN</name>
<feature type="transmembrane region" description="Helical" evidence="7">
    <location>
        <begin position="279"/>
        <end position="302"/>
    </location>
</feature>
<evidence type="ECO:0000256" key="4">
    <source>
        <dbReference type="ARBA" id="ARBA00022989"/>
    </source>
</evidence>
<evidence type="ECO:0000256" key="3">
    <source>
        <dbReference type="ARBA" id="ARBA00022692"/>
    </source>
</evidence>
<feature type="transmembrane region" description="Helical" evidence="7">
    <location>
        <begin position="322"/>
        <end position="355"/>
    </location>
</feature>
<feature type="transmembrane region" description="Helical" evidence="7">
    <location>
        <begin position="403"/>
        <end position="426"/>
    </location>
</feature>
<protein>
    <submittedName>
        <fullName evidence="9">Putative nitrate transporter NarT</fullName>
    </submittedName>
</protein>
<dbReference type="Pfam" id="PF07690">
    <property type="entry name" value="MFS_1"/>
    <property type="match status" value="1"/>
</dbReference>
<comment type="subcellular location">
    <subcellularLocation>
        <location evidence="1">Membrane</location>
        <topology evidence="1">Multi-pass membrane protein</topology>
    </subcellularLocation>
</comment>
<evidence type="ECO:0000256" key="6">
    <source>
        <dbReference type="ARBA" id="ARBA00023136"/>
    </source>
</evidence>
<keyword evidence="4 7" id="KW-1133">Transmembrane helix</keyword>
<gene>
    <name evidence="9" type="primary">narT</name>
    <name evidence="9" type="ORF">Pan161_05670</name>
</gene>
<dbReference type="PROSITE" id="PS50850">
    <property type="entry name" value="MFS"/>
    <property type="match status" value="1"/>
</dbReference>
<dbReference type="OrthoDB" id="9773404at2"/>
<feature type="transmembrane region" description="Helical" evidence="7">
    <location>
        <begin position="88"/>
        <end position="106"/>
    </location>
</feature>
<sequence length="459" mass="50263">MEIQNKATRINLFNFSTPQMRAFHMSWFAFFLCFFAWFGIAPLMKVVRAEMHLTQEQVGWCIIGSVSITVIARLFIGWLCDQIGPRLAYTWLLVLGSLPVMGIGFAHDYTTFLIFRIAIGAIGASFVITQYHTSIMFAPNCVGTANATSAGWGNLGGGVTQIMMPLIFTMFIGVLGFSESMGWRASMFLAGLVCALTGIAYYFLTQDAPEGNFKDLRAAGKLPEKKQQKGLFWNACKDHRVWALFVIYGACFGIELTINNIAALYFLDYFDYFKKMDTVEAIKMAGLFAGMFGLMNIFARTLGGAFGDRFGQKWGLSGRVKWLFIVIFCEGIALMVFSQMSVLAMALPALIVFSLFVQMSEGATYSVVPFINKKSLGAVSGIVGAGGNAGAVSAGFLFKTQAINWPTALFILGAIVTSCAFLTFLVRFTEETEEEARVAVDTAVTLKAGEKELAASMGQ</sequence>
<keyword evidence="5" id="KW-0534">Nitrate assimilation</keyword>
<evidence type="ECO:0000256" key="2">
    <source>
        <dbReference type="ARBA" id="ARBA00008432"/>
    </source>
</evidence>
<dbReference type="InterPro" id="IPR011701">
    <property type="entry name" value="MFS"/>
</dbReference>
<dbReference type="PANTHER" id="PTHR23515">
    <property type="entry name" value="HIGH-AFFINITY NITRATE TRANSPORTER 2.3"/>
    <property type="match status" value="1"/>
</dbReference>
<keyword evidence="6 7" id="KW-0472">Membrane</keyword>
<reference evidence="9 10" key="1">
    <citation type="submission" date="2019-02" db="EMBL/GenBank/DDBJ databases">
        <title>Deep-cultivation of Planctomycetes and their phenomic and genomic characterization uncovers novel biology.</title>
        <authorList>
            <person name="Wiegand S."/>
            <person name="Jogler M."/>
            <person name="Boedeker C."/>
            <person name="Pinto D."/>
            <person name="Vollmers J."/>
            <person name="Rivas-Marin E."/>
            <person name="Kohn T."/>
            <person name="Peeters S.H."/>
            <person name="Heuer A."/>
            <person name="Rast P."/>
            <person name="Oberbeckmann S."/>
            <person name="Bunk B."/>
            <person name="Jeske O."/>
            <person name="Meyerdierks A."/>
            <person name="Storesund J.E."/>
            <person name="Kallscheuer N."/>
            <person name="Luecker S."/>
            <person name="Lage O.M."/>
            <person name="Pohl T."/>
            <person name="Merkel B.J."/>
            <person name="Hornburger P."/>
            <person name="Mueller R.-W."/>
            <person name="Bruemmer F."/>
            <person name="Labrenz M."/>
            <person name="Spormann A.M."/>
            <person name="Op den Camp H."/>
            <person name="Overmann J."/>
            <person name="Amann R."/>
            <person name="Jetten M.S.M."/>
            <person name="Mascher T."/>
            <person name="Medema M.H."/>
            <person name="Devos D.P."/>
            <person name="Kaster A.-K."/>
            <person name="Ovreas L."/>
            <person name="Rohde M."/>
            <person name="Galperin M.Y."/>
            <person name="Jogler C."/>
        </authorList>
    </citation>
    <scope>NUCLEOTIDE SEQUENCE [LARGE SCALE GENOMIC DNA]</scope>
    <source>
        <strain evidence="9 10">Pan161</strain>
    </source>
</reference>
<dbReference type="InterPro" id="IPR036259">
    <property type="entry name" value="MFS_trans_sf"/>
</dbReference>
<dbReference type="EMBL" id="CP036343">
    <property type="protein sequence ID" value="QDT88948.1"/>
    <property type="molecule type" value="Genomic_DNA"/>
</dbReference>
<feature type="transmembrane region" description="Helical" evidence="7">
    <location>
        <begin position="187"/>
        <end position="204"/>
    </location>
</feature>
<dbReference type="AlphaFoldDB" id="A0A517V7G9"/>
<evidence type="ECO:0000313" key="9">
    <source>
        <dbReference type="EMBL" id="QDT88948.1"/>
    </source>
</evidence>
<dbReference type="InterPro" id="IPR044772">
    <property type="entry name" value="NO3_transporter"/>
</dbReference>
<evidence type="ECO:0000259" key="8">
    <source>
        <dbReference type="PROSITE" id="PS50850"/>
    </source>
</evidence>
<keyword evidence="3 7" id="KW-0812">Transmembrane</keyword>
<dbReference type="GO" id="GO:0015112">
    <property type="term" value="F:nitrate transmembrane transporter activity"/>
    <property type="evidence" value="ECO:0007669"/>
    <property type="project" value="InterPro"/>
</dbReference>
<comment type="similarity">
    <text evidence="2">Belongs to the major facilitator superfamily. Nitrate/nitrite porter (TC 2.A.1.8) family.</text>
</comment>
<feature type="domain" description="Major facilitator superfamily (MFS) profile" evidence="8">
    <location>
        <begin position="22"/>
        <end position="431"/>
    </location>
</feature>
<organism evidence="9 10">
    <name type="scientific">Gimesia algae</name>
    <dbReference type="NCBI Taxonomy" id="2527971"/>
    <lineage>
        <taxon>Bacteria</taxon>
        <taxon>Pseudomonadati</taxon>
        <taxon>Planctomycetota</taxon>
        <taxon>Planctomycetia</taxon>
        <taxon>Planctomycetales</taxon>
        <taxon>Planctomycetaceae</taxon>
        <taxon>Gimesia</taxon>
    </lineage>
</organism>
<proteinExistence type="inferred from homology"/>
<feature type="transmembrane region" description="Helical" evidence="7">
    <location>
        <begin position="113"/>
        <end position="132"/>
    </location>
</feature>
<dbReference type="InterPro" id="IPR020846">
    <property type="entry name" value="MFS_dom"/>
</dbReference>
<dbReference type="GO" id="GO:0016020">
    <property type="term" value="C:membrane"/>
    <property type="evidence" value="ECO:0007669"/>
    <property type="project" value="UniProtKB-SubCell"/>
</dbReference>
<accession>A0A517V7G9</accession>
<dbReference type="KEGG" id="gax:Pan161_05670"/>
<feature type="transmembrane region" description="Helical" evidence="7">
    <location>
        <begin position="152"/>
        <end position="175"/>
    </location>
</feature>
<dbReference type="GO" id="GO:0042128">
    <property type="term" value="P:nitrate assimilation"/>
    <property type="evidence" value="ECO:0007669"/>
    <property type="project" value="UniProtKB-KW"/>
</dbReference>
<dbReference type="RefSeq" id="WP_145224071.1">
    <property type="nucleotide sequence ID" value="NZ_CP036343.1"/>
</dbReference>
<evidence type="ECO:0000256" key="1">
    <source>
        <dbReference type="ARBA" id="ARBA00004141"/>
    </source>
</evidence>
<keyword evidence="10" id="KW-1185">Reference proteome</keyword>
<feature type="transmembrane region" description="Helical" evidence="7">
    <location>
        <begin position="376"/>
        <end position="397"/>
    </location>
</feature>
<dbReference type="CDD" id="cd17341">
    <property type="entry name" value="MFS_NRT2_like"/>
    <property type="match status" value="1"/>
</dbReference>
<feature type="transmembrane region" description="Helical" evidence="7">
    <location>
        <begin position="241"/>
        <end position="267"/>
    </location>
</feature>
<feature type="transmembrane region" description="Helical" evidence="7">
    <location>
        <begin position="58"/>
        <end position="76"/>
    </location>
</feature>